<organism evidence="7 8">
    <name type="scientific">Phytophthora kernoviae</name>
    <dbReference type="NCBI Taxonomy" id="325452"/>
    <lineage>
        <taxon>Eukaryota</taxon>
        <taxon>Sar</taxon>
        <taxon>Stramenopiles</taxon>
        <taxon>Oomycota</taxon>
        <taxon>Peronosporomycetes</taxon>
        <taxon>Peronosporales</taxon>
        <taxon>Peronosporaceae</taxon>
        <taxon>Phytophthora</taxon>
    </lineage>
</organism>
<comment type="caution">
    <text evidence="7">The sequence shown here is derived from an EMBL/GenBank/DDBJ whole genome shotgun (WGS) entry which is preliminary data.</text>
</comment>
<keyword evidence="5" id="KW-1015">Disulfide bond</keyword>
<dbReference type="GO" id="GO:0052040">
    <property type="term" value="P:symbiont-mediated perturbation of host programmed cell death"/>
    <property type="evidence" value="ECO:0007669"/>
    <property type="project" value="UniProtKB-KW"/>
</dbReference>
<keyword evidence="4" id="KW-0928">Hypersensitive response elicitation</keyword>
<dbReference type="EMBL" id="MBDO02000160">
    <property type="protein sequence ID" value="RLN61340.1"/>
    <property type="molecule type" value="Genomic_DNA"/>
</dbReference>
<evidence type="ECO:0000256" key="3">
    <source>
        <dbReference type="ARBA" id="ARBA00022525"/>
    </source>
</evidence>
<dbReference type="OrthoDB" id="112375at2759"/>
<name>A0A3F2RNU0_9STRA</name>
<comment type="similarity">
    <text evidence="2">Belongs to the elicitin family.</text>
</comment>
<accession>A0A3F2RNU0</accession>
<dbReference type="SMART" id="SM01187">
    <property type="entry name" value="Elicitin"/>
    <property type="match status" value="2"/>
</dbReference>
<keyword evidence="6" id="KW-0472">Membrane</keyword>
<dbReference type="AlphaFoldDB" id="A0A3F2RNU0"/>
<evidence type="ECO:0000256" key="6">
    <source>
        <dbReference type="SAM" id="Phobius"/>
    </source>
</evidence>
<dbReference type="Gene3D" id="1.10.239.10">
    <property type="entry name" value="Elicitin domain"/>
    <property type="match status" value="2"/>
</dbReference>
<gene>
    <name evidence="7" type="ORF">BBP00_00005457</name>
</gene>
<feature type="transmembrane region" description="Helical" evidence="6">
    <location>
        <begin position="12"/>
        <end position="30"/>
    </location>
</feature>
<keyword evidence="6" id="KW-1133">Transmembrane helix</keyword>
<evidence type="ECO:0000256" key="2">
    <source>
        <dbReference type="ARBA" id="ARBA00009544"/>
    </source>
</evidence>
<dbReference type="InterPro" id="IPR036470">
    <property type="entry name" value="Elicitin_sf"/>
</dbReference>
<reference evidence="7 8" key="1">
    <citation type="submission" date="2018-07" db="EMBL/GenBank/DDBJ databases">
        <title>Genome sequencing of oomycete isolates from Chile give support for New Zealand origin for Phytophthora kernoviae and make available the first Nothophytophthora sp. genome.</title>
        <authorList>
            <person name="Studholme D.J."/>
            <person name="Sanfuentes E."/>
            <person name="Panda P."/>
            <person name="Hill R."/>
            <person name="Sambles C."/>
            <person name="Grant M."/>
            <person name="Williams N.M."/>
            <person name="Mcdougal R.L."/>
        </authorList>
    </citation>
    <scope>NUCLEOTIDE SEQUENCE [LARGE SCALE GENOMIC DNA]</scope>
    <source>
        <strain evidence="7">Chile6</strain>
    </source>
</reference>
<dbReference type="Proteomes" id="UP000277300">
    <property type="component" value="Unassembled WGS sequence"/>
</dbReference>
<comment type="subcellular location">
    <subcellularLocation>
        <location evidence="1">Secreted</location>
    </subcellularLocation>
</comment>
<dbReference type="Pfam" id="PF00964">
    <property type="entry name" value="Elicitin"/>
    <property type="match status" value="2"/>
</dbReference>
<dbReference type="SUPFAM" id="SSF48647">
    <property type="entry name" value="Fungal elicitin"/>
    <property type="match status" value="2"/>
</dbReference>
<keyword evidence="3" id="KW-0964">Secreted</keyword>
<evidence type="ECO:0000256" key="1">
    <source>
        <dbReference type="ARBA" id="ARBA00004613"/>
    </source>
</evidence>
<evidence type="ECO:0000313" key="8">
    <source>
        <dbReference type="Proteomes" id="UP000277300"/>
    </source>
</evidence>
<evidence type="ECO:0008006" key="9">
    <source>
        <dbReference type="Google" id="ProtNLM"/>
    </source>
</evidence>
<dbReference type="GO" id="GO:0005576">
    <property type="term" value="C:extracellular region"/>
    <property type="evidence" value="ECO:0007669"/>
    <property type="project" value="UniProtKB-SubCell"/>
</dbReference>
<sequence length="534" mass="57214">MISLCSVLRVLRVLRVLVVIIGYLASYTTAQDAQNAPFTLAAIASAAPQSDSFALVNDTKCDASVVTVVYELYTRNTMVFQTCVSDGKYNIFPFSGTHPTTQEIGAMSRSLACRAIFASILLAGIPECEISNFPMRAAAETLLKIAVDVDKYPEISDTVPSTERFVQMMRWRRDVNLAAAAGIPNDSKSKLYAEYSSNLYTITTNGLMRLTADKEVQYRSTVDGSFSQDRIASLPSMPALHGSNSGNGTETTVAYSSEIAVKPTKYALQLFSWSDVSLVAAGNIATAKVGSKTFAVVDSYECDEVVKTVKTVATANRAMFNKCEADSGYQLYPYTGVLPDAKIITELVDSAECMGIITAVVLLNMPPCIIDTLPMRASCETLLYFSTIIGNGASAPTAAQYDELMAWRSDSDLAKAAGAPFDGNSDTYSTFTKNLRAALIASKVTVMNNYTIILGDSEGTSIEMKDGEHPSFVSTNSSMDFFVGKVIPAGEESVSEPAETTTAELVTTRTSDTTVASITSTTLAIVLAIVATNI</sequence>
<evidence type="ECO:0000256" key="5">
    <source>
        <dbReference type="ARBA" id="ARBA00023157"/>
    </source>
</evidence>
<proteinExistence type="inferred from homology"/>
<evidence type="ECO:0000256" key="4">
    <source>
        <dbReference type="ARBA" id="ARBA00022978"/>
    </source>
</evidence>
<dbReference type="InterPro" id="IPR002200">
    <property type="entry name" value="Elicitin"/>
</dbReference>
<keyword evidence="6" id="KW-0812">Transmembrane</keyword>
<protein>
    <recommendedName>
        <fullName evidence="9">Elicitin</fullName>
    </recommendedName>
</protein>
<evidence type="ECO:0000313" key="7">
    <source>
        <dbReference type="EMBL" id="RLN61340.1"/>
    </source>
</evidence>